<protein>
    <recommendedName>
        <fullName evidence="1">Clr5 domain-containing protein</fullName>
    </recommendedName>
</protein>
<dbReference type="EMBL" id="JAACFV010000012">
    <property type="protein sequence ID" value="KAF7512441.1"/>
    <property type="molecule type" value="Genomic_DNA"/>
</dbReference>
<evidence type="ECO:0000313" key="3">
    <source>
        <dbReference type="Proteomes" id="UP000606974"/>
    </source>
</evidence>
<dbReference type="PANTHER" id="PTHR38788:SF3">
    <property type="entry name" value="CLR5 DOMAIN-CONTAINING PROTEIN"/>
    <property type="match status" value="1"/>
</dbReference>
<evidence type="ECO:0000259" key="1">
    <source>
        <dbReference type="Pfam" id="PF14420"/>
    </source>
</evidence>
<gene>
    <name evidence="2" type="ORF">GJ744_001376</name>
</gene>
<evidence type="ECO:0000313" key="2">
    <source>
        <dbReference type="EMBL" id="KAF7512441.1"/>
    </source>
</evidence>
<dbReference type="InterPro" id="IPR025676">
    <property type="entry name" value="Clr5_dom"/>
</dbReference>
<dbReference type="OrthoDB" id="539213at2759"/>
<name>A0A8H7EA85_9EURO</name>
<accession>A0A8H7EA85</accession>
<reference evidence="2" key="1">
    <citation type="submission" date="2020-02" db="EMBL/GenBank/DDBJ databases">
        <authorList>
            <person name="Palmer J.M."/>
        </authorList>
    </citation>
    <scope>NUCLEOTIDE SEQUENCE</scope>
    <source>
        <strain evidence="2">EPUS1.4</strain>
        <tissue evidence="2">Thallus</tissue>
    </source>
</reference>
<keyword evidence="3" id="KW-1185">Reference proteome</keyword>
<proteinExistence type="predicted"/>
<dbReference type="AlphaFoldDB" id="A0A8H7EA85"/>
<sequence length="195" mass="22836">MTETHYTTSEEEWDRHKDIIRNLYVEENKTLEELMALMLRHHSFRATKKMYNTRFAKWGLHKYKREDEMMAILSKKTERAAVGKKSAFQLRGRQVDMENAERYLKRKGITTRDIMAWRATGATTPPGLRCYTPEPIRPYPAAPKVFHIPESLFADIQTYFMGSFEAGTWISKGVEHLCFSIKANHTPSKVFDDVR</sequence>
<feature type="domain" description="Clr5" evidence="1">
    <location>
        <begin position="9"/>
        <end position="62"/>
    </location>
</feature>
<organism evidence="2 3">
    <name type="scientific">Endocarpon pusillum</name>
    <dbReference type="NCBI Taxonomy" id="364733"/>
    <lineage>
        <taxon>Eukaryota</taxon>
        <taxon>Fungi</taxon>
        <taxon>Dikarya</taxon>
        <taxon>Ascomycota</taxon>
        <taxon>Pezizomycotina</taxon>
        <taxon>Eurotiomycetes</taxon>
        <taxon>Chaetothyriomycetidae</taxon>
        <taxon>Verrucariales</taxon>
        <taxon>Verrucariaceae</taxon>
        <taxon>Endocarpon</taxon>
    </lineage>
</organism>
<dbReference type="PANTHER" id="PTHR38788">
    <property type="entry name" value="CLR5 DOMAIN-CONTAINING PROTEIN"/>
    <property type="match status" value="1"/>
</dbReference>
<dbReference type="Pfam" id="PF14420">
    <property type="entry name" value="Clr5"/>
    <property type="match status" value="1"/>
</dbReference>
<dbReference type="Proteomes" id="UP000606974">
    <property type="component" value="Unassembled WGS sequence"/>
</dbReference>
<comment type="caution">
    <text evidence="2">The sequence shown here is derived from an EMBL/GenBank/DDBJ whole genome shotgun (WGS) entry which is preliminary data.</text>
</comment>